<accession>A0A0E9X2E6</accession>
<sequence length="53" mass="5865">MGGQLLKHRDITSNKLKNPHTIIMHIKVRTATSANTLLPLLLLGKPPTNIKLI</sequence>
<reference evidence="1" key="1">
    <citation type="submission" date="2014-11" db="EMBL/GenBank/DDBJ databases">
        <authorList>
            <person name="Amaro Gonzalez C."/>
        </authorList>
    </citation>
    <scope>NUCLEOTIDE SEQUENCE</scope>
</reference>
<organism evidence="1">
    <name type="scientific">Anguilla anguilla</name>
    <name type="common">European freshwater eel</name>
    <name type="synonym">Muraena anguilla</name>
    <dbReference type="NCBI Taxonomy" id="7936"/>
    <lineage>
        <taxon>Eukaryota</taxon>
        <taxon>Metazoa</taxon>
        <taxon>Chordata</taxon>
        <taxon>Craniata</taxon>
        <taxon>Vertebrata</taxon>
        <taxon>Euteleostomi</taxon>
        <taxon>Actinopterygii</taxon>
        <taxon>Neopterygii</taxon>
        <taxon>Teleostei</taxon>
        <taxon>Anguilliformes</taxon>
        <taxon>Anguillidae</taxon>
        <taxon>Anguilla</taxon>
    </lineage>
</organism>
<dbReference type="AlphaFoldDB" id="A0A0E9X2E6"/>
<reference evidence="1" key="2">
    <citation type="journal article" date="2015" name="Fish Shellfish Immunol.">
        <title>Early steps in the European eel (Anguilla anguilla)-Vibrio vulnificus interaction in the gills: Role of the RtxA13 toxin.</title>
        <authorList>
            <person name="Callol A."/>
            <person name="Pajuelo D."/>
            <person name="Ebbesson L."/>
            <person name="Teles M."/>
            <person name="MacKenzie S."/>
            <person name="Amaro C."/>
        </authorList>
    </citation>
    <scope>NUCLEOTIDE SEQUENCE</scope>
</reference>
<name>A0A0E9X2E6_ANGAN</name>
<evidence type="ECO:0000313" key="1">
    <source>
        <dbReference type="EMBL" id="JAH95843.1"/>
    </source>
</evidence>
<protein>
    <submittedName>
        <fullName evidence="1">Uncharacterized protein</fullName>
    </submittedName>
</protein>
<dbReference type="EMBL" id="GBXM01012734">
    <property type="protein sequence ID" value="JAH95843.1"/>
    <property type="molecule type" value="Transcribed_RNA"/>
</dbReference>
<proteinExistence type="predicted"/>